<reference evidence="4 5" key="1">
    <citation type="submission" date="2019-08" db="EMBL/GenBank/DDBJ databases">
        <title>The draft genome of Lelliottia nimipressuralis strain CICC 24156.</title>
        <authorList>
            <person name="Wu W."/>
            <person name="Feng Y."/>
            <person name="Zong Z."/>
        </authorList>
    </citation>
    <scope>NUCLEOTIDE SEQUENCE [LARGE SCALE GENOMIC DNA]</scope>
    <source>
        <strain evidence="4 5">CICC 24156</strain>
    </source>
</reference>
<keyword evidence="3" id="KW-1133">Transmembrane helix</keyword>
<evidence type="ECO:0000256" key="2">
    <source>
        <dbReference type="ARBA" id="ARBA00023080"/>
    </source>
</evidence>
<dbReference type="SUPFAM" id="SSF51283">
    <property type="entry name" value="dUTPase-like"/>
    <property type="match status" value="1"/>
</dbReference>
<comment type="caution">
    <text evidence="4">The sequence shown here is derived from an EMBL/GenBank/DDBJ whole genome shotgun (WGS) entry which is preliminary data.</text>
</comment>
<keyword evidence="3" id="KW-0472">Membrane</keyword>
<dbReference type="InterPro" id="IPR033704">
    <property type="entry name" value="dUTPase_trimeric"/>
</dbReference>
<dbReference type="InterPro" id="IPR036157">
    <property type="entry name" value="dUTPase-like_sf"/>
</dbReference>
<proteinExistence type="predicted"/>
<evidence type="ECO:0000313" key="5">
    <source>
        <dbReference type="Proteomes" id="UP000323910"/>
    </source>
</evidence>
<protein>
    <recommendedName>
        <fullName evidence="6">dUTPase-like domain-containing protein</fullName>
    </recommendedName>
</protein>
<evidence type="ECO:0000256" key="1">
    <source>
        <dbReference type="ARBA" id="ARBA00022801"/>
    </source>
</evidence>
<keyword evidence="5" id="KW-1185">Reference proteome</keyword>
<gene>
    <name evidence="4" type="ORF">FZO59_04755</name>
</gene>
<organism evidence="4 5">
    <name type="scientific">Lelliottia nimipressuralis</name>
    <dbReference type="NCBI Taxonomy" id="69220"/>
    <lineage>
        <taxon>Bacteria</taxon>
        <taxon>Pseudomonadati</taxon>
        <taxon>Pseudomonadota</taxon>
        <taxon>Gammaproteobacteria</taxon>
        <taxon>Enterobacterales</taxon>
        <taxon>Enterobacteriaceae</taxon>
        <taxon>Lelliottia</taxon>
    </lineage>
</organism>
<evidence type="ECO:0000256" key="3">
    <source>
        <dbReference type="SAM" id="Phobius"/>
    </source>
</evidence>
<feature type="transmembrane region" description="Helical" evidence="3">
    <location>
        <begin position="195"/>
        <end position="212"/>
    </location>
</feature>
<sequence length="233" mass="26010">MSVIFLKESITNKRSDFECLKKSFNSKLLALNSDDNSDVGSDDFSLDITLGMSWNENYSYNDRSLFLIEGDSITIKPKASVVVSIREKIIVPNNMFGLVISTGSIFLQHGVQSPAAKIEPGYEGVLILRLVNYSDTSVIIKKGAKIASVIFFRTEHTPQYTYASNSERTNIKKKGRMEAFGLGLKKVLVNHGFKIVPIIISLLSLYVAFGSYSNSKLADDHQHKQEVMMEKGR</sequence>
<keyword evidence="1" id="KW-0378">Hydrolase</keyword>
<dbReference type="InterPro" id="IPR011962">
    <property type="entry name" value="dCTP_deaminase"/>
</dbReference>
<keyword evidence="2" id="KW-0546">Nucleotide metabolism</keyword>
<evidence type="ECO:0000313" key="4">
    <source>
        <dbReference type="EMBL" id="TYT34949.1"/>
    </source>
</evidence>
<dbReference type="EMBL" id="VTFR01000002">
    <property type="protein sequence ID" value="TYT34949.1"/>
    <property type="molecule type" value="Genomic_DNA"/>
</dbReference>
<dbReference type="Gene3D" id="2.70.40.10">
    <property type="match status" value="1"/>
</dbReference>
<accession>A0ABY3P6K1</accession>
<evidence type="ECO:0008006" key="6">
    <source>
        <dbReference type="Google" id="ProtNLM"/>
    </source>
</evidence>
<dbReference type="Pfam" id="PF22769">
    <property type="entry name" value="DCD"/>
    <property type="match status" value="1"/>
</dbReference>
<keyword evidence="3" id="KW-0812">Transmembrane</keyword>
<dbReference type="Proteomes" id="UP000323910">
    <property type="component" value="Unassembled WGS sequence"/>
</dbReference>
<dbReference type="CDD" id="cd07557">
    <property type="entry name" value="trimeric_dUTPase"/>
    <property type="match status" value="1"/>
</dbReference>
<name>A0ABY3P6K1_9ENTR</name>
<dbReference type="RefSeq" id="WP_129034721.1">
    <property type="nucleotide sequence ID" value="NZ_SDDX01000003.1"/>
</dbReference>